<proteinExistence type="predicted"/>
<evidence type="ECO:0000313" key="6">
    <source>
        <dbReference type="Proteomes" id="UP001266099"/>
    </source>
</evidence>
<feature type="compositionally biased region" description="Polar residues" evidence="1">
    <location>
        <begin position="712"/>
        <end position="721"/>
    </location>
</feature>
<keyword evidence="6" id="KW-1185">Reference proteome</keyword>
<comment type="caution">
    <text evidence="5">The sequence shown here is derived from an EMBL/GenBank/DDBJ whole genome shotgun (WGS) entry which is preliminary data.</text>
</comment>
<dbReference type="InterPro" id="IPR007331">
    <property type="entry name" value="Htaa"/>
</dbReference>
<keyword evidence="2" id="KW-0472">Membrane</keyword>
<feature type="transmembrane region" description="Helical" evidence="2">
    <location>
        <begin position="789"/>
        <end position="810"/>
    </location>
</feature>
<keyword evidence="2" id="KW-0812">Transmembrane</keyword>
<evidence type="ECO:0000259" key="4">
    <source>
        <dbReference type="Pfam" id="PF04213"/>
    </source>
</evidence>
<feature type="signal peptide" evidence="3">
    <location>
        <begin position="1"/>
        <end position="33"/>
    </location>
</feature>
<gene>
    <name evidence="5" type="ORF">J2S36_001102</name>
</gene>
<keyword evidence="3" id="KW-0732">Signal</keyword>
<keyword evidence="2" id="KW-1133">Transmembrane helix</keyword>
<dbReference type="EMBL" id="JAVDUJ010000001">
    <property type="protein sequence ID" value="MDR6939559.1"/>
    <property type="molecule type" value="Genomic_DNA"/>
</dbReference>
<feature type="region of interest" description="Disordered" evidence="1">
    <location>
        <begin position="704"/>
        <end position="755"/>
    </location>
</feature>
<feature type="compositionally biased region" description="Polar residues" evidence="1">
    <location>
        <begin position="736"/>
        <end position="755"/>
    </location>
</feature>
<evidence type="ECO:0000256" key="1">
    <source>
        <dbReference type="SAM" id="MobiDB-lite"/>
    </source>
</evidence>
<accession>A0ABU1T2N7</accession>
<evidence type="ECO:0000256" key="3">
    <source>
        <dbReference type="SAM" id="SignalP"/>
    </source>
</evidence>
<reference evidence="5 6" key="1">
    <citation type="submission" date="2023-07" db="EMBL/GenBank/DDBJ databases">
        <title>Sequencing the genomes of 1000 actinobacteria strains.</title>
        <authorList>
            <person name="Klenk H.-P."/>
        </authorList>
    </citation>
    <scope>NUCLEOTIDE SEQUENCE [LARGE SCALE GENOMIC DNA]</scope>
    <source>
        <strain evidence="5 6">DSM 15539</strain>
    </source>
</reference>
<feature type="chain" id="PRO_5046117554" description="Htaa domain-containing protein" evidence="3">
    <location>
        <begin position="34"/>
        <end position="821"/>
    </location>
</feature>
<evidence type="ECO:0000256" key="2">
    <source>
        <dbReference type="SAM" id="Phobius"/>
    </source>
</evidence>
<name>A0ABU1T2N7_9ACTO</name>
<sequence>MTSTSFLHGKLSRCALATLAAFGFVVASTYPAAAETSAPKSDSGAKVDIASLPVKGGQLNWSLRRSFTKYAGGSREFIDGATESAPDKGYRFPLTAVKSENGRTVASYRGGTKFRAHCGSDAEESCILKTDMWNLSVVLNEGNGLADQNCKYQKFDKDTKKWSTIEEPNCAYIQGEFISGMGNPPYTPFASQNRPESSAVEKWAPEGKLVSKGPEPLVRLDLKGIKPEKAQDGTIIYRDVPTYLLEGGNAMMGWQYGYDQPMEKVTFSYNPGGVIEKEADLSAKDKKFAPADSYSDKAPEKLSKILPRRIGKIGSEIIVATPYTGFTLLNSKLQEGGEKSKHSAMLPYNPVFTVAENYVYFAKTSKPPKNNDPMYDFTKAAGSEVYRVPVSGAAFGKEELVKSVHGVITGLAYNPKTKLVGVVSVEKAAKNDKDGQKSYGYFTAIKADKTVVVEKRLPLNKEVLTKFPHTMKETVFGKTSYVGNAVLLAAADGSWIYYAAQNVKDTDPKSKYTVVGRADAYSNHNHNNLLYRITSDGTATYLEGSDTPRSYADQAMPFFAFDGVNLVRYNTEKAGLSRMQVLKYSDGKLTTLIPESRFGNAIGTATAAIDPASWGIGVITLDTRRGKLVQIAPSGRVVAEQDIPGGTFSATSIQHQGSAIFDSASGILYVPMLGTDGKFKIGKFQRSANYVEPVAEQVLGTELDPYVDRGNPNAQPPNSEQPAAEVPAPADGKPQTLPNSSTVQNHNNAADSTNKQNVTAKVKQDLPANNVAAGADAKIAQLSKTGSSAAIAGGIALSFLAMGGICVAWISARNRAALKSE</sequence>
<protein>
    <recommendedName>
        <fullName evidence="4">Htaa domain-containing protein</fullName>
    </recommendedName>
</protein>
<evidence type="ECO:0000313" key="5">
    <source>
        <dbReference type="EMBL" id="MDR6939559.1"/>
    </source>
</evidence>
<dbReference type="RefSeq" id="WP_309956322.1">
    <property type="nucleotide sequence ID" value="NZ_JAVDUJ010000001.1"/>
</dbReference>
<dbReference type="Pfam" id="PF04213">
    <property type="entry name" value="HtaA"/>
    <property type="match status" value="1"/>
</dbReference>
<dbReference type="Proteomes" id="UP001266099">
    <property type="component" value="Unassembled WGS sequence"/>
</dbReference>
<feature type="domain" description="Htaa" evidence="4">
    <location>
        <begin position="57"/>
        <end position="144"/>
    </location>
</feature>
<organism evidence="5 6">
    <name type="scientific">Arcanobacterium hippocoleae</name>
    <dbReference type="NCBI Taxonomy" id="149017"/>
    <lineage>
        <taxon>Bacteria</taxon>
        <taxon>Bacillati</taxon>
        <taxon>Actinomycetota</taxon>
        <taxon>Actinomycetes</taxon>
        <taxon>Actinomycetales</taxon>
        <taxon>Actinomycetaceae</taxon>
        <taxon>Arcanobacterium</taxon>
    </lineage>
</organism>